<dbReference type="Pfam" id="PF10032">
    <property type="entry name" value="Pho88"/>
    <property type="match status" value="1"/>
</dbReference>
<dbReference type="EMBL" id="ML179093">
    <property type="protein sequence ID" value="THV01209.1"/>
    <property type="molecule type" value="Genomic_DNA"/>
</dbReference>
<proteinExistence type="predicted"/>
<sequence length="121" mass="13525">MRSPVQNLVILVAAMQYEPVIQTSPDQEPKIVTTIVRDHDLSEMSKLLSSDYIGVTMITFLQHGYIKFTQPFFIQSLMGLKSLYNVSSVKMKRPWKAGGATRGSYEATSPTVIEFADSCNC</sequence>
<organism evidence="1 2">
    <name type="scientific">Dendrothele bispora (strain CBS 962.96)</name>
    <dbReference type="NCBI Taxonomy" id="1314807"/>
    <lineage>
        <taxon>Eukaryota</taxon>
        <taxon>Fungi</taxon>
        <taxon>Dikarya</taxon>
        <taxon>Basidiomycota</taxon>
        <taxon>Agaricomycotina</taxon>
        <taxon>Agaricomycetes</taxon>
        <taxon>Agaricomycetidae</taxon>
        <taxon>Agaricales</taxon>
        <taxon>Agaricales incertae sedis</taxon>
        <taxon>Dendrothele</taxon>
    </lineage>
</organism>
<name>A0A4S8MG95_DENBC</name>
<gene>
    <name evidence="1" type="ORF">K435DRAFT_793551</name>
</gene>
<dbReference type="GO" id="GO:0005783">
    <property type="term" value="C:endoplasmic reticulum"/>
    <property type="evidence" value="ECO:0007669"/>
    <property type="project" value="InterPro"/>
</dbReference>
<dbReference type="AlphaFoldDB" id="A0A4S8MG95"/>
<dbReference type="PANTHER" id="PTHR28112">
    <property type="entry name" value="SRP-INDEPENDENT TARGETING PROTEIN 3"/>
    <property type="match status" value="1"/>
</dbReference>
<keyword evidence="2" id="KW-1185">Reference proteome</keyword>
<dbReference type="GO" id="GO:0045047">
    <property type="term" value="P:protein targeting to ER"/>
    <property type="evidence" value="ECO:0007669"/>
    <property type="project" value="InterPro"/>
</dbReference>
<evidence type="ECO:0000313" key="1">
    <source>
        <dbReference type="EMBL" id="THV01209.1"/>
    </source>
</evidence>
<dbReference type="OrthoDB" id="18139at2759"/>
<evidence type="ECO:0000313" key="2">
    <source>
        <dbReference type="Proteomes" id="UP000297245"/>
    </source>
</evidence>
<reference evidence="1 2" key="1">
    <citation type="journal article" date="2019" name="Nat. Ecol. Evol.">
        <title>Megaphylogeny resolves global patterns of mushroom evolution.</title>
        <authorList>
            <person name="Varga T."/>
            <person name="Krizsan K."/>
            <person name="Foldi C."/>
            <person name="Dima B."/>
            <person name="Sanchez-Garcia M."/>
            <person name="Sanchez-Ramirez S."/>
            <person name="Szollosi G.J."/>
            <person name="Szarkandi J.G."/>
            <person name="Papp V."/>
            <person name="Albert L."/>
            <person name="Andreopoulos W."/>
            <person name="Angelini C."/>
            <person name="Antonin V."/>
            <person name="Barry K.W."/>
            <person name="Bougher N.L."/>
            <person name="Buchanan P."/>
            <person name="Buyck B."/>
            <person name="Bense V."/>
            <person name="Catcheside P."/>
            <person name="Chovatia M."/>
            <person name="Cooper J."/>
            <person name="Damon W."/>
            <person name="Desjardin D."/>
            <person name="Finy P."/>
            <person name="Geml J."/>
            <person name="Haridas S."/>
            <person name="Hughes K."/>
            <person name="Justo A."/>
            <person name="Karasinski D."/>
            <person name="Kautmanova I."/>
            <person name="Kiss B."/>
            <person name="Kocsube S."/>
            <person name="Kotiranta H."/>
            <person name="LaButti K.M."/>
            <person name="Lechner B.E."/>
            <person name="Liimatainen K."/>
            <person name="Lipzen A."/>
            <person name="Lukacs Z."/>
            <person name="Mihaltcheva S."/>
            <person name="Morgado L.N."/>
            <person name="Niskanen T."/>
            <person name="Noordeloos M.E."/>
            <person name="Ohm R.A."/>
            <person name="Ortiz-Santana B."/>
            <person name="Ovrebo C."/>
            <person name="Racz N."/>
            <person name="Riley R."/>
            <person name="Savchenko A."/>
            <person name="Shiryaev A."/>
            <person name="Soop K."/>
            <person name="Spirin V."/>
            <person name="Szebenyi C."/>
            <person name="Tomsovsky M."/>
            <person name="Tulloss R.E."/>
            <person name="Uehling J."/>
            <person name="Grigoriev I.V."/>
            <person name="Vagvolgyi C."/>
            <person name="Papp T."/>
            <person name="Martin F.M."/>
            <person name="Miettinen O."/>
            <person name="Hibbett D.S."/>
            <person name="Nagy L.G."/>
        </authorList>
    </citation>
    <scope>NUCLEOTIDE SEQUENCE [LARGE SCALE GENOMIC DNA]</scope>
    <source>
        <strain evidence="1 2">CBS 962.96</strain>
    </source>
</reference>
<dbReference type="PANTHER" id="PTHR28112:SF1">
    <property type="entry name" value="SRP-INDEPENDENT TARGETING PROTEIN 3"/>
    <property type="match status" value="1"/>
</dbReference>
<dbReference type="GO" id="GO:0005739">
    <property type="term" value="C:mitochondrion"/>
    <property type="evidence" value="ECO:0007669"/>
    <property type="project" value="TreeGrafter"/>
</dbReference>
<dbReference type="Proteomes" id="UP000297245">
    <property type="component" value="Unassembled WGS sequence"/>
</dbReference>
<dbReference type="InterPro" id="IPR012098">
    <property type="entry name" value="SND3_fun"/>
</dbReference>
<protein>
    <submittedName>
        <fullName evidence="1">Uncharacterized protein</fullName>
    </submittedName>
</protein>
<accession>A0A4S8MG95</accession>